<keyword evidence="9" id="KW-1185">Reference proteome</keyword>
<evidence type="ECO:0000256" key="3">
    <source>
        <dbReference type="ARBA" id="ARBA00022741"/>
    </source>
</evidence>
<dbReference type="PANTHER" id="PTHR43166:SF6">
    <property type="entry name" value="PHOSPHONATES IMPORT ATP-BINDING PROTEIN PHNC"/>
    <property type="match status" value="1"/>
</dbReference>
<evidence type="ECO:0000313" key="8">
    <source>
        <dbReference type="EMBL" id="QSG03564.1"/>
    </source>
</evidence>
<dbReference type="InterPro" id="IPR003593">
    <property type="entry name" value="AAA+_ATPase"/>
</dbReference>
<evidence type="ECO:0000256" key="6">
    <source>
        <dbReference type="ARBA" id="ARBA00023136"/>
    </source>
</evidence>
<proteinExistence type="predicted"/>
<organism evidence="8 9">
    <name type="scientific">Natranaeroarchaeum sulfidigenes</name>
    <dbReference type="NCBI Taxonomy" id="2784880"/>
    <lineage>
        <taxon>Archaea</taxon>
        <taxon>Methanobacteriati</taxon>
        <taxon>Methanobacteriota</taxon>
        <taxon>Stenosarchaea group</taxon>
        <taxon>Halobacteria</taxon>
        <taxon>Halobacteriales</taxon>
        <taxon>Natronoarchaeaceae</taxon>
        <taxon>Natranaeroarchaeum</taxon>
    </lineage>
</organism>
<sequence>MALTVQHLTKRYDDDVAVSDVSITLQDGELTVLVGRSGAGKTTLVRCLNGLEQPDEGTVSLDGYEPSVTDIALVFQSGALLDSKSVLDNVLDGSLGREPTWRELLGWHDPAEKRAAIERLHAVGLDGYADRPVRTLSGGQRQRVGIARALQQEPAVLLADEPVASLDPATAGSVLDRLAAVVHDQDLVGVVSLHQPELARGVADRYLGLADGELVLDAPAEDVDADRIAEVYDRDIR</sequence>
<dbReference type="PROSITE" id="PS00211">
    <property type="entry name" value="ABC_TRANSPORTER_1"/>
    <property type="match status" value="1"/>
</dbReference>
<keyword evidence="3" id="KW-0547">Nucleotide-binding</keyword>
<dbReference type="KEGG" id="hara:AArcS_2368"/>
<keyword evidence="5" id="KW-1278">Translocase</keyword>
<dbReference type="InterPro" id="IPR027417">
    <property type="entry name" value="P-loop_NTPase"/>
</dbReference>
<dbReference type="InterPro" id="IPR017871">
    <property type="entry name" value="ABC_transporter-like_CS"/>
</dbReference>
<protein>
    <submittedName>
        <fullName evidence="8">ABC-type phosphate/phosphonate transport system,ATPase component</fullName>
    </submittedName>
</protein>
<keyword evidence="1" id="KW-0813">Transport</keyword>
<feature type="domain" description="ABC transporter" evidence="7">
    <location>
        <begin position="3"/>
        <end position="236"/>
    </location>
</feature>
<dbReference type="Pfam" id="PF00005">
    <property type="entry name" value="ABC_tran"/>
    <property type="match status" value="1"/>
</dbReference>
<evidence type="ECO:0000256" key="5">
    <source>
        <dbReference type="ARBA" id="ARBA00022967"/>
    </source>
</evidence>
<evidence type="ECO:0000256" key="1">
    <source>
        <dbReference type="ARBA" id="ARBA00022448"/>
    </source>
</evidence>
<dbReference type="AlphaFoldDB" id="A0A897MSN7"/>
<dbReference type="GO" id="GO:0016887">
    <property type="term" value="F:ATP hydrolysis activity"/>
    <property type="evidence" value="ECO:0007669"/>
    <property type="project" value="InterPro"/>
</dbReference>
<name>A0A897MSN7_9EURY</name>
<dbReference type="PROSITE" id="PS50893">
    <property type="entry name" value="ABC_TRANSPORTER_2"/>
    <property type="match status" value="1"/>
</dbReference>
<evidence type="ECO:0000313" key="9">
    <source>
        <dbReference type="Proteomes" id="UP000663586"/>
    </source>
</evidence>
<dbReference type="RefSeq" id="WP_238477615.1">
    <property type="nucleotide sequence ID" value="NZ_CP064786.1"/>
</dbReference>
<dbReference type="GeneID" id="70685746"/>
<dbReference type="Proteomes" id="UP000663586">
    <property type="component" value="Chromosome"/>
</dbReference>
<evidence type="ECO:0000259" key="7">
    <source>
        <dbReference type="PROSITE" id="PS50893"/>
    </source>
</evidence>
<keyword evidence="4" id="KW-0067">ATP-binding</keyword>
<dbReference type="SMART" id="SM00382">
    <property type="entry name" value="AAA"/>
    <property type="match status" value="1"/>
</dbReference>
<dbReference type="PANTHER" id="PTHR43166">
    <property type="entry name" value="AMINO ACID IMPORT ATP-BINDING PROTEIN"/>
    <property type="match status" value="1"/>
</dbReference>
<dbReference type="GO" id="GO:0005524">
    <property type="term" value="F:ATP binding"/>
    <property type="evidence" value="ECO:0007669"/>
    <property type="project" value="UniProtKB-KW"/>
</dbReference>
<keyword evidence="6" id="KW-0472">Membrane</keyword>
<keyword evidence="2" id="KW-1003">Cell membrane</keyword>
<dbReference type="SUPFAM" id="SSF52540">
    <property type="entry name" value="P-loop containing nucleoside triphosphate hydrolases"/>
    <property type="match status" value="1"/>
</dbReference>
<accession>A0A897MSN7</accession>
<dbReference type="InterPro" id="IPR003439">
    <property type="entry name" value="ABC_transporter-like_ATP-bd"/>
</dbReference>
<evidence type="ECO:0000256" key="2">
    <source>
        <dbReference type="ARBA" id="ARBA00022475"/>
    </source>
</evidence>
<gene>
    <name evidence="8" type="primary">phnC2</name>
    <name evidence="8" type="ORF">AArcS_2368</name>
</gene>
<dbReference type="EMBL" id="CP064786">
    <property type="protein sequence ID" value="QSG03564.1"/>
    <property type="molecule type" value="Genomic_DNA"/>
</dbReference>
<dbReference type="Gene3D" id="3.40.50.300">
    <property type="entry name" value="P-loop containing nucleotide triphosphate hydrolases"/>
    <property type="match status" value="1"/>
</dbReference>
<evidence type="ECO:0000256" key="4">
    <source>
        <dbReference type="ARBA" id="ARBA00022840"/>
    </source>
</evidence>
<dbReference type="InterPro" id="IPR050086">
    <property type="entry name" value="MetN_ABC_transporter-like"/>
</dbReference>
<reference evidence="8" key="1">
    <citation type="submission" date="2020-11" db="EMBL/GenBank/DDBJ databases">
        <title>Carbohydrate-dependent, anaerobic sulfur respiration: A novel catabolism in halophilic archaea.</title>
        <authorList>
            <person name="Sorokin D.Y."/>
            <person name="Messina E."/>
            <person name="Smedile F."/>
            <person name="La Cono V."/>
            <person name="Hallsworth J.E."/>
            <person name="Yakimov M.M."/>
        </authorList>
    </citation>
    <scope>NUCLEOTIDE SEQUENCE</scope>
    <source>
        <strain evidence="8">AArc-S</strain>
    </source>
</reference>